<accession>A0ABP6GER2</accession>
<comment type="caution">
    <text evidence="1">The sequence shown here is derived from an EMBL/GenBank/DDBJ whole genome shotgun (WGS) entry which is preliminary data.</text>
</comment>
<proteinExistence type="predicted"/>
<evidence type="ECO:0000313" key="2">
    <source>
        <dbReference type="Proteomes" id="UP001500886"/>
    </source>
</evidence>
<organism evidence="1 2">
    <name type="scientific">Streptomyces luteosporeus</name>
    <dbReference type="NCBI Taxonomy" id="173856"/>
    <lineage>
        <taxon>Bacteria</taxon>
        <taxon>Bacillati</taxon>
        <taxon>Actinomycetota</taxon>
        <taxon>Actinomycetes</taxon>
        <taxon>Kitasatosporales</taxon>
        <taxon>Streptomycetaceae</taxon>
        <taxon>Streptomyces</taxon>
    </lineage>
</organism>
<sequence length="222" mass="24337">MDSSTLQQIIKGLSPRMLEELHRLAARGQGTSGLGNLRMGGGTEGALYRRGLIGKGVDGRGWTGYFLSPRGWSVLHYLNGTVRPADPGRLDLETALAEAYAPYRVLIADSDEWDRHTGHQSEADRTLVHTTLDRILAELETGRTMTVVHNAEGPAKRAYYWVQRARIDGHPVHQELHLDRDELESVVNTGADICLVFTHDGGGRIAELAKAAGITVRHASQV</sequence>
<gene>
    <name evidence="1" type="ORF">GCM10010315_41200</name>
</gene>
<keyword evidence="2" id="KW-1185">Reference proteome</keyword>
<dbReference type="Proteomes" id="UP001500886">
    <property type="component" value="Unassembled WGS sequence"/>
</dbReference>
<dbReference type="RefSeq" id="WP_344436855.1">
    <property type="nucleotide sequence ID" value="NZ_BAAASL010000015.1"/>
</dbReference>
<name>A0ABP6GER2_9ACTN</name>
<evidence type="ECO:0000313" key="1">
    <source>
        <dbReference type="EMBL" id="GAA2720546.1"/>
    </source>
</evidence>
<reference evidence="2" key="1">
    <citation type="journal article" date="2019" name="Int. J. Syst. Evol. Microbiol.">
        <title>The Global Catalogue of Microorganisms (GCM) 10K type strain sequencing project: providing services to taxonomists for standard genome sequencing and annotation.</title>
        <authorList>
            <consortium name="The Broad Institute Genomics Platform"/>
            <consortium name="The Broad Institute Genome Sequencing Center for Infectious Disease"/>
            <person name="Wu L."/>
            <person name="Ma J."/>
        </authorList>
    </citation>
    <scope>NUCLEOTIDE SEQUENCE [LARGE SCALE GENOMIC DNA]</scope>
    <source>
        <strain evidence="2">JCM 4542</strain>
    </source>
</reference>
<protein>
    <submittedName>
        <fullName evidence="1">Uncharacterized protein</fullName>
    </submittedName>
</protein>
<dbReference type="EMBL" id="BAAASL010000015">
    <property type="protein sequence ID" value="GAA2720546.1"/>
    <property type="molecule type" value="Genomic_DNA"/>
</dbReference>